<reference evidence="1 2" key="1">
    <citation type="submission" date="2018-08" db="EMBL/GenBank/DDBJ databases">
        <authorList>
            <person name="Khan S.A."/>
            <person name="Jeon C.O."/>
            <person name="Chun B.H."/>
            <person name="Jeong S.E."/>
        </authorList>
    </citation>
    <scope>NUCLEOTIDE SEQUENCE [LARGE SCALE GENOMIC DNA]</scope>
    <source>
        <strain evidence="1 2">S-16</strain>
    </source>
</reference>
<dbReference type="EMBL" id="QUSW01000012">
    <property type="protein sequence ID" value="RQP21280.1"/>
    <property type="molecule type" value="Genomic_DNA"/>
</dbReference>
<proteinExistence type="predicted"/>
<comment type="caution">
    <text evidence="1">The sequence shown here is derived from an EMBL/GenBank/DDBJ whole genome shotgun (WGS) entry which is preliminary data.</text>
</comment>
<dbReference type="Proteomes" id="UP000267464">
    <property type="component" value="Unassembled WGS sequence"/>
</dbReference>
<dbReference type="AlphaFoldDB" id="A0A3N7HGZ0"/>
<protein>
    <submittedName>
        <fullName evidence="1">Uncharacterized protein</fullName>
    </submittedName>
</protein>
<gene>
    <name evidence="1" type="ORF">DZC73_29015</name>
</gene>
<keyword evidence="2" id="KW-1185">Reference proteome</keyword>
<reference evidence="1 2" key="2">
    <citation type="submission" date="2018-12" db="EMBL/GenBank/DDBJ databases">
        <title>Rhizobacter gummiphilus sp. nov., a rubber-degrading bacterium isolated from the soil of a botanical garden in Japan.</title>
        <authorList>
            <person name="Shunsuke S.S."/>
        </authorList>
    </citation>
    <scope>NUCLEOTIDE SEQUENCE [LARGE SCALE GENOMIC DNA]</scope>
    <source>
        <strain evidence="1 2">S-16</strain>
    </source>
</reference>
<organism evidence="1 2">
    <name type="scientific">Piscinibacter terrae</name>
    <dbReference type="NCBI Taxonomy" id="2496871"/>
    <lineage>
        <taxon>Bacteria</taxon>
        <taxon>Pseudomonadati</taxon>
        <taxon>Pseudomonadota</taxon>
        <taxon>Betaproteobacteria</taxon>
        <taxon>Burkholderiales</taxon>
        <taxon>Sphaerotilaceae</taxon>
        <taxon>Piscinibacter</taxon>
    </lineage>
</organism>
<name>A0A3N7HGZ0_9BURK</name>
<accession>A0A3N7HGZ0</accession>
<sequence length="178" mass="18784">MELLERLCVALGDELYPALLGVLCTVGERAAPPARRAVASALVEGLRSGRVPSGRRPAWGSSGASSMRSLGPIEYLCAWYAQGGGAQPPSASSFDRAMRSLLSLVGASDEARLMYAQRLMAVADDPLSGTLTRSTRDGLRQLASRWEADAADVQAPVDAFLHALQGGGLQGLATRRFL</sequence>
<evidence type="ECO:0000313" key="2">
    <source>
        <dbReference type="Proteomes" id="UP000267464"/>
    </source>
</evidence>
<evidence type="ECO:0000313" key="1">
    <source>
        <dbReference type="EMBL" id="RQP21280.1"/>
    </source>
</evidence>